<name>A0A9W6GX49_9HYPH</name>
<comment type="caution">
    <text evidence="5">The sequence shown here is derived from an EMBL/GenBank/DDBJ whole genome shotgun (WGS) entry which is preliminary data.</text>
</comment>
<proteinExistence type="predicted"/>
<protein>
    <recommendedName>
        <fullName evidence="7">Acid stress chaperone HdeB</fullName>
    </recommendedName>
</protein>
<organism evidence="5 6">
    <name type="scientific">Methylocystis echinoides</name>
    <dbReference type="NCBI Taxonomy" id="29468"/>
    <lineage>
        <taxon>Bacteria</taxon>
        <taxon>Pseudomonadati</taxon>
        <taxon>Pseudomonadota</taxon>
        <taxon>Alphaproteobacteria</taxon>
        <taxon>Hyphomicrobiales</taxon>
        <taxon>Methylocystaceae</taxon>
        <taxon>Methylocystis</taxon>
    </lineage>
</organism>
<dbReference type="AlphaFoldDB" id="A0A9W6GX49"/>
<keyword evidence="6" id="KW-1185">Reference proteome</keyword>
<feature type="chain" id="PRO_5040742105" description="Acid stress chaperone HdeB" evidence="4">
    <location>
        <begin position="23"/>
        <end position="97"/>
    </location>
</feature>
<dbReference type="EMBL" id="BSEC01000001">
    <property type="protein sequence ID" value="GLI94649.1"/>
    <property type="molecule type" value="Genomic_DNA"/>
</dbReference>
<sequence length="97" mass="10946">MIRKLILAGVAGAFMIAAPASAQVQIEMNQITCKDFAGYDPETQDFIGNWMRGYWMSTKNLTVVEQRYVKRNTAKIAKYCKKLPKAALMDAIQKNAR</sequence>
<accession>A0A9W6GX49</accession>
<evidence type="ECO:0008006" key="7">
    <source>
        <dbReference type="Google" id="ProtNLM"/>
    </source>
</evidence>
<dbReference type="Pfam" id="PF06411">
    <property type="entry name" value="HdeA"/>
    <property type="match status" value="1"/>
</dbReference>
<keyword evidence="3" id="KW-0143">Chaperone</keyword>
<dbReference type="Gene3D" id="1.10.890.10">
    <property type="entry name" value="HNS-dependent expression A"/>
    <property type="match status" value="1"/>
</dbReference>
<dbReference type="Proteomes" id="UP001144323">
    <property type="component" value="Unassembled WGS sequence"/>
</dbReference>
<gene>
    <name evidence="5" type="ORF">LMG27198_36410</name>
</gene>
<dbReference type="InterPro" id="IPR010486">
    <property type="entry name" value="HNS-dep_expression_A/B"/>
</dbReference>
<evidence type="ECO:0000256" key="1">
    <source>
        <dbReference type="ARBA" id="ARBA00022729"/>
    </source>
</evidence>
<evidence type="ECO:0000313" key="5">
    <source>
        <dbReference type="EMBL" id="GLI94649.1"/>
    </source>
</evidence>
<dbReference type="InterPro" id="IPR038303">
    <property type="entry name" value="HdeA/HdeB_sf"/>
</dbReference>
<reference evidence="5" key="1">
    <citation type="journal article" date="2023" name="Int. J. Syst. Evol. Microbiol.">
        <title>Methylocystis iwaonis sp. nov., a type II methane-oxidizing bacterium from surface soil of a rice paddy field in Japan, and emended description of the genus Methylocystis (ex Whittenbury et al. 1970) Bowman et al. 1993.</title>
        <authorList>
            <person name="Kaise H."/>
            <person name="Sawadogo J.B."/>
            <person name="Alam M.S."/>
            <person name="Ueno C."/>
            <person name="Dianou D."/>
            <person name="Shinjo R."/>
            <person name="Asakawa S."/>
        </authorList>
    </citation>
    <scope>NUCLEOTIDE SEQUENCE</scope>
    <source>
        <strain evidence="5">LMG27198</strain>
    </source>
</reference>
<evidence type="ECO:0000256" key="3">
    <source>
        <dbReference type="ARBA" id="ARBA00023186"/>
    </source>
</evidence>
<evidence type="ECO:0000256" key="4">
    <source>
        <dbReference type="SAM" id="SignalP"/>
    </source>
</evidence>
<evidence type="ECO:0000256" key="2">
    <source>
        <dbReference type="ARBA" id="ARBA00022764"/>
    </source>
</evidence>
<dbReference type="RefSeq" id="WP_281804771.1">
    <property type="nucleotide sequence ID" value="NZ_BSEC01000001.1"/>
</dbReference>
<keyword evidence="2" id="KW-0574">Periplasm</keyword>
<keyword evidence="1 4" id="KW-0732">Signal</keyword>
<evidence type="ECO:0000313" key="6">
    <source>
        <dbReference type="Proteomes" id="UP001144323"/>
    </source>
</evidence>
<feature type="signal peptide" evidence="4">
    <location>
        <begin position="1"/>
        <end position="22"/>
    </location>
</feature>